<dbReference type="Gene3D" id="6.10.250.290">
    <property type="match status" value="1"/>
</dbReference>
<gene>
    <name evidence="3" type="ORF">BMF94_3935</name>
</gene>
<keyword evidence="4" id="KW-1185">Reference proteome</keyword>
<evidence type="ECO:0000313" key="4">
    <source>
        <dbReference type="Proteomes" id="UP000237144"/>
    </source>
</evidence>
<dbReference type="InterPro" id="IPR047865">
    <property type="entry name" value="Ribosomal_uL10_bac_type"/>
</dbReference>
<comment type="similarity">
    <text evidence="1">Belongs to the universal ribosomal protein uL10 family.</text>
</comment>
<dbReference type="Proteomes" id="UP000237144">
    <property type="component" value="Unassembled WGS sequence"/>
</dbReference>
<protein>
    <submittedName>
        <fullName evidence="3">Uncharacterized protein</fullName>
    </submittedName>
</protein>
<dbReference type="PANTHER" id="PTHR11560">
    <property type="entry name" value="39S RIBOSOMAL PROTEIN L10, MITOCHONDRIAL"/>
    <property type="match status" value="1"/>
</dbReference>
<evidence type="ECO:0000313" key="3">
    <source>
        <dbReference type="EMBL" id="POY73097.1"/>
    </source>
</evidence>
<sequence>MTRPTARLCATAKAARAFPAAKALAFREQQHLLTHNDLVLFLRPGDFAAHEWRALRQQIAAVPPPPPPSPSQPVASTSKATTPATPEPDASLRLTYLRPGLVPAILRSIEADKSEHAPTLDTSLLRDASHLAGPLAAITASTLHPPTLHRVLHLVQKFAKIPPPNAPPPAPDAPPLERIRVLLSLLERGQTAADPKRTADVAKLPPVEVLHAQIVGLLSAPGARISGVLSARSSQLARTLEGFKLGLEEAAAPPAPAADAPAS</sequence>
<dbReference type="AlphaFoldDB" id="A0A2S5B8K7"/>
<feature type="region of interest" description="Disordered" evidence="2">
    <location>
        <begin position="60"/>
        <end position="92"/>
    </location>
</feature>
<dbReference type="OrthoDB" id="360689at2759"/>
<reference evidence="3 4" key="1">
    <citation type="journal article" date="2018" name="Front. Microbiol.">
        <title>Prospects for Fungal Bioremediation of Acidic Radioactive Waste Sites: Characterization and Genome Sequence of Rhodotorula taiwanensis MD1149.</title>
        <authorList>
            <person name="Tkavc R."/>
            <person name="Matrosova V.Y."/>
            <person name="Grichenko O.E."/>
            <person name="Gostincar C."/>
            <person name="Volpe R.P."/>
            <person name="Klimenkova P."/>
            <person name="Gaidamakova E.K."/>
            <person name="Zhou C.E."/>
            <person name="Stewart B.J."/>
            <person name="Lyman M.G."/>
            <person name="Malfatti S.A."/>
            <person name="Rubinfeld B."/>
            <person name="Courtot M."/>
            <person name="Singh J."/>
            <person name="Dalgard C.L."/>
            <person name="Hamilton T."/>
            <person name="Frey K.G."/>
            <person name="Gunde-Cimerman N."/>
            <person name="Dugan L."/>
            <person name="Daly M.J."/>
        </authorList>
    </citation>
    <scope>NUCLEOTIDE SEQUENCE [LARGE SCALE GENOMIC DNA]</scope>
    <source>
        <strain evidence="3 4">MD1149</strain>
    </source>
</reference>
<name>A0A2S5B8K7_9BASI</name>
<comment type="caution">
    <text evidence="3">The sequence shown here is derived from an EMBL/GenBank/DDBJ whole genome shotgun (WGS) entry which is preliminary data.</text>
</comment>
<evidence type="ECO:0000256" key="1">
    <source>
        <dbReference type="ARBA" id="ARBA00008889"/>
    </source>
</evidence>
<organism evidence="3 4">
    <name type="scientific">Rhodotorula taiwanensis</name>
    <dbReference type="NCBI Taxonomy" id="741276"/>
    <lineage>
        <taxon>Eukaryota</taxon>
        <taxon>Fungi</taxon>
        <taxon>Dikarya</taxon>
        <taxon>Basidiomycota</taxon>
        <taxon>Pucciniomycotina</taxon>
        <taxon>Microbotryomycetes</taxon>
        <taxon>Sporidiobolales</taxon>
        <taxon>Sporidiobolaceae</taxon>
        <taxon>Rhodotorula</taxon>
    </lineage>
</organism>
<dbReference type="EMBL" id="PJQD01000042">
    <property type="protein sequence ID" value="POY73097.1"/>
    <property type="molecule type" value="Genomic_DNA"/>
</dbReference>
<evidence type="ECO:0000256" key="2">
    <source>
        <dbReference type="SAM" id="MobiDB-lite"/>
    </source>
</evidence>
<proteinExistence type="inferred from homology"/>
<accession>A0A2S5B8K7</accession>
<dbReference type="STRING" id="741276.A0A2S5B8K7"/>
<dbReference type="InterPro" id="IPR043141">
    <property type="entry name" value="Ribosomal_uL10-like_sf"/>
</dbReference>
<dbReference type="SUPFAM" id="SSF160369">
    <property type="entry name" value="Ribosomal protein L10-like"/>
    <property type="match status" value="1"/>
</dbReference>
<feature type="compositionally biased region" description="Pro residues" evidence="2">
    <location>
        <begin position="62"/>
        <end position="71"/>
    </location>
</feature>
<feature type="compositionally biased region" description="Low complexity" evidence="2">
    <location>
        <begin position="72"/>
        <end position="88"/>
    </location>
</feature>